<evidence type="ECO:0000313" key="2">
    <source>
        <dbReference type="EMBL" id="MCF2533422.1"/>
    </source>
</evidence>
<keyword evidence="3" id="KW-1185">Reference proteome</keyword>
<protein>
    <submittedName>
        <fullName evidence="2">DUF4235 domain-containing protein</fullName>
    </submittedName>
</protein>
<dbReference type="EMBL" id="JAKFHA010000049">
    <property type="protein sequence ID" value="MCF2533422.1"/>
    <property type="molecule type" value="Genomic_DNA"/>
</dbReference>
<dbReference type="Pfam" id="PF14019">
    <property type="entry name" value="DUF4235"/>
    <property type="match status" value="1"/>
</dbReference>
<evidence type="ECO:0000313" key="3">
    <source>
        <dbReference type="Proteomes" id="UP001165378"/>
    </source>
</evidence>
<name>A0AA41Q8X6_9ACTN</name>
<gene>
    <name evidence="2" type="ORF">LZ495_40250</name>
</gene>
<dbReference type="Proteomes" id="UP001165378">
    <property type="component" value="Unassembled WGS sequence"/>
</dbReference>
<sequence>MNTAKIAYRPVGLLVGALAGMAAGALFKQTWKALGHDDDAPDAMDENRQWQEILLAAAIQGAIFAVVKAATDRGGATAVRRMSGTWPG</sequence>
<keyword evidence="1" id="KW-0472">Membrane</keyword>
<comment type="caution">
    <text evidence="2">The sequence shown here is derived from an EMBL/GenBank/DDBJ whole genome shotgun (WGS) entry which is preliminary data.</text>
</comment>
<keyword evidence="1" id="KW-0812">Transmembrane</keyword>
<evidence type="ECO:0000256" key="1">
    <source>
        <dbReference type="SAM" id="Phobius"/>
    </source>
</evidence>
<dbReference type="RefSeq" id="WP_235058196.1">
    <property type="nucleotide sequence ID" value="NZ_JAKFHA010000049.1"/>
</dbReference>
<proteinExistence type="predicted"/>
<dbReference type="AlphaFoldDB" id="A0AA41Q8X6"/>
<accession>A0AA41Q8X6</accession>
<reference evidence="2" key="1">
    <citation type="submission" date="2022-01" db="EMBL/GenBank/DDBJ databases">
        <title>Genome-Based Taxonomic Classification of the Phylum Actinobacteria.</title>
        <authorList>
            <person name="Gao Y."/>
        </authorList>
    </citation>
    <scope>NUCLEOTIDE SEQUENCE</scope>
    <source>
        <strain evidence="2">KLBMP 8922</strain>
    </source>
</reference>
<keyword evidence="1" id="KW-1133">Transmembrane helix</keyword>
<organism evidence="2 3">
    <name type="scientific">Yinghuangia soli</name>
    <dbReference type="NCBI Taxonomy" id="2908204"/>
    <lineage>
        <taxon>Bacteria</taxon>
        <taxon>Bacillati</taxon>
        <taxon>Actinomycetota</taxon>
        <taxon>Actinomycetes</taxon>
        <taxon>Kitasatosporales</taxon>
        <taxon>Streptomycetaceae</taxon>
        <taxon>Yinghuangia</taxon>
    </lineage>
</organism>
<dbReference type="InterPro" id="IPR025329">
    <property type="entry name" value="DUF4235"/>
</dbReference>
<feature type="transmembrane region" description="Helical" evidence="1">
    <location>
        <begin position="6"/>
        <end position="27"/>
    </location>
</feature>